<dbReference type="InterPro" id="IPR044849">
    <property type="entry name" value="CASTOR/POLLUX/SYM8-like"/>
</dbReference>
<organism evidence="12 13">
    <name type="scientific">Streptomyces gilvosporeus</name>
    <dbReference type="NCBI Taxonomy" id="553510"/>
    <lineage>
        <taxon>Bacteria</taxon>
        <taxon>Bacillati</taxon>
        <taxon>Actinomycetota</taxon>
        <taxon>Actinomycetes</taxon>
        <taxon>Kitasatosporales</taxon>
        <taxon>Streptomycetaceae</taxon>
        <taxon>Streptomyces</taxon>
    </lineage>
</organism>
<dbReference type="AlphaFoldDB" id="A0A1V0U3Q9"/>
<keyword evidence="4 10" id="KW-0812">Transmembrane</keyword>
<evidence type="ECO:0000256" key="7">
    <source>
        <dbReference type="ARBA" id="ARBA00023136"/>
    </source>
</evidence>
<feature type="region of interest" description="Disordered" evidence="9">
    <location>
        <begin position="619"/>
        <end position="641"/>
    </location>
</feature>
<evidence type="ECO:0000256" key="8">
    <source>
        <dbReference type="ARBA" id="ARBA00023303"/>
    </source>
</evidence>
<protein>
    <submittedName>
        <fullName evidence="12">Potassium transporter TrkA</fullName>
    </submittedName>
</protein>
<sequence length="641" mass="69090">MRYWFDGTMDRGTPALIGWLGLTSVALIAVVTVLVVVFTNSDTEKNGGWLGVAWMSLLRTLDPGTMGGDTGGPVFLGLMLAVTLGGIFIVSALIGVLTTGLEARIQELRKGKSRLIERGHTIVLGWSEQVFTVIAELVEANQSERRSCVVILADRDKVEMEDAIRRRIPDTGRTRVICRSGSPLQRADLELVSLDAAKSVMVLPPVGDDSDTDVIKVLLLLNSRRWKGALPNIVAAVQSSPNLAAARLAAGETALVIDADDIAVRLIVQSHRQSGLSTVFDELLSFVGNEIYPYPAAALAGTTYGEALNGFDLGIPVGLRRSDGEVLVNPAMDTVIGSDDDVLVVAEDDLLMRLADTRPAIVESAITSAPGQASVPDRTLVIGWNSRGAKIIRLLDRLVEPDSLIDIAAPRRPDEDFRQGLENLTVGYRPCEPTLRPSLESLGLDDYRHIIVLTDDDIAPERADDRTLVTLLHLRDIAVRSGSPYSIVTEMNSDANREIAQVTKADDFIVSTKVISLLLTQLVEDRGLYAVFTDLFDPEGSEIYLKPAPGYLTPGTPANFATVIEAARQRGETAIGYRLARHSDEPPTYGVFLNPAKTAPLSLSEGDTVVVLAEDGRVTANLPGPRDEHGEGAAVSRGGRR</sequence>
<gene>
    <name evidence="12" type="ORF">B1H19_33115</name>
</gene>
<dbReference type="SUPFAM" id="SSF51735">
    <property type="entry name" value="NAD(P)-binding Rossmann-fold domains"/>
    <property type="match status" value="1"/>
</dbReference>
<evidence type="ECO:0000259" key="11">
    <source>
        <dbReference type="PROSITE" id="PS51201"/>
    </source>
</evidence>
<dbReference type="Pfam" id="PF22614">
    <property type="entry name" value="Slo-like_RCK"/>
    <property type="match status" value="1"/>
</dbReference>
<evidence type="ECO:0000256" key="5">
    <source>
        <dbReference type="ARBA" id="ARBA00022989"/>
    </source>
</evidence>
<keyword evidence="13" id="KW-1185">Reference proteome</keyword>
<dbReference type="PANTHER" id="PTHR31563">
    <property type="entry name" value="ION CHANNEL POLLUX-RELATED"/>
    <property type="match status" value="1"/>
</dbReference>
<name>A0A1V0U3Q9_9ACTN</name>
<proteinExistence type="inferred from homology"/>
<evidence type="ECO:0000256" key="4">
    <source>
        <dbReference type="ARBA" id="ARBA00022692"/>
    </source>
</evidence>
<evidence type="ECO:0000256" key="1">
    <source>
        <dbReference type="ARBA" id="ARBA00004127"/>
    </source>
</evidence>
<dbReference type="InterPro" id="IPR010420">
    <property type="entry name" value="CASTOR/POLLUX/SYM8_dom"/>
</dbReference>
<dbReference type="PROSITE" id="PS51201">
    <property type="entry name" value="RCK_N"/>
    <property type="match status" value="1"/>
</dbReference>
<keyword evidence="7 10" id="KW-0472">Membrane</keyword>
<comment type="subcellular location">
    <subcellularLocation>
        <location evidence="1">Endomembrane system</location>
        <topology evidence="1">Multi-pass membrane protein</topology>
    </subcellularLocation>
</comment>
<dbReference type="Gene3D" id="3.40.50.720">
    <property type="entry name" value="NAD(P)-binding Rossmann-like Domain"/>
    <property type="match status" value="2"/>
</dbReference>
<evidence type="ECO:0000256" key="10">
    <source>
        <dbReference type="SAM" id="Phobius"/>
    </source>
</evidence>
<dbReference type="STRING" id="553510.B1H19_33115"/>
<dbReference type="OrthoDB" id="305351at2"/>
<keyword evidence="3" id="KW-0813">Transport</keyword>
<keyword evidence="5 10" id="KW-1133">Transmembrane helix</keyword>
<dbReference type="InterPro" id="IPR003148">
    <property type="entry name" value="RCK_N"/>
</dbReference>
<dbReference type="InterPro" id="IPR036291">
    <property type="entry name" value="NAD(P)-bd_dom_sf"/>
</dbReference>
<feature type="transmembrane region" description="Helical" evidence="10">
    <location>
        <begin position="12"/>
        <end position="38"/>
    </location>
</feature>
<feature type="domain" description="RCK N-terminal" evidence="11">
    <location>
        <begin position="118"/>
        <end position="264"/>
    </location>
</feature>
<dbReference type="GO" id="GO:0034220">
    <property type="term" value="P:monoatomic ion transmembrane transport"/>
    <property type="evidence" value="ECO:0007669"/>
    <property type="project" value="UniProtKB-KW"/>
</dbReference>
<dbReference type="GO" id="GO:0006813">
    <property type="term" value="P:potassium ion transport"/>
    <property type="evidence" value="ECO:0007669"/>
    <property type="project" value="InterPro"/>
</dbReference>
<evidence type="ECO:0000256" key="9">
    <source>
        <dbReference type="SAM" id="MobiDB-lite"/>
    </source>
</evidence>
<dbReference type="Pfam" id="PF06241">
    <property type="entry name" value="Castor_Poll_mid"/>
    <property type="match status" value="1"/>
</dbReference>
<feature type="transmembrane region" description="Helical" evidence="10">
    <location>
        <begin position="74"/>
        <end position="101"/>
    </location>
</feature>
<dbReference type="GO" id="GO:0012505">
    <property type="term" value="C:endomembrane system"/>
    <property type="evidence" value="ECO:0007669"/>
    <property type="project" value="UniProtKB-SubCell"/>
</dbReference>
<evidence type="ECO:0000256" key="3">
    <source>
        <dbReference type="ARBA" id="ARBA00022448"/>
    </source>
</evidence>
<comment type="similarity">
    <text evidence="2">Belongs to the castor/pollux (TC 1.A.1.23) family.</text>
</comment>
<dbReference type="KEGG" id="sgv:B1H19_33115"/>
<dbReference type="EMBL" id="CP020569">
    <property type="protein sequence ID" value="ARF59849.1"/>
    <property type="molecule type" value="Genomic_DNA"/>
</dbReference>
<keyword evidence="8" id="KW-0407">Ion channel</keyword>
<keyword evidence="6" id="KW-0406">Ion transport</keyword>
<dbReference type="Proteomes" id="UP000192726">
    <property type="component" value="Chromosome"/>
</dbReference>
<accession>A0A1V0U3Q9</accession>
<evidence type="ECO:0000256" key="6">
    <source>
        <dbReference type="ARBA" id="ARBA00023065"/>
    </source>
</evidence>
<evidence type="ECO:0000313" key="13">
    <source>
        <dbReference type="Proteomes" id="UP000192726"/>
    </source>
</evidence>
<dbReference type="PANTHER" id="PTHR31563:SF10">
    <property type="entry name" value="ION CHANNEL POLLUX-RELATED"/>
    <property type="match status" value="1"/>
</dbReference>
<evidence type="ECO:0000256" key="2">
    <source>
        <dbReference type="ARBA" id="ARBA00008577"/>
    </source>
</evidence>
<reference evidence="12 13" key="1">
    <citation type="submission" date="2017-04" db="EMBL/GenBank/DDBJ databases">
        <title>Complete Genome Sequence of Streptomyces gilvosporeus F607, a Capable Producer of Natamycin.</title>
        <authorList>
            <person name="Zong G."/>
            <person name="Zhong C."/>
            <person name="Fu J."/>
            <person name="Qin R."/>
            <person name="Cao G."/>
        </authorList>
    </citation>
    <scope>NUCLEOTIDE SEQUENCE [LARGE SCALE GENOMIC DNA]</scope>
    <source>
        <strain evidence="12 13">F607</strain>
    </source>
</reference>
<evidence type="ECO:0000313" key="12">
    <source>
        <dbReference type="EMBL" id="ARF59849.1"/>
    </source>
</evidence>